<accession>A0ACB8Z3I0</accession>
<comment type="caution">
    <text evidence="1">The sequence shown here is derived from an EMBL/GenBank/DDBJ whole genome shotgun (WGS) entry which is preliminary data.</text>
</comment>
<reference evidence="1 2" key="2">
    <citation type="journal article" date="2022" name="Mol. Ecol. Resour.">
        <title>The genomes of chicory, endive, great burdock and yacon provide insights into Asteraceae paleo-polyploidization history and plant inulin production.</title>
        <authorList>
            <person name="Fan W."/>
            <person name="Wang S."/>
            <person name="Wang H."/>
            <person name="Wang A."/>
            <person name="Jiang F."/>
            <person name="Liu H."/>
            <person name="Zhao H."/>
            <person name="Xu D."/>
            <person name="Zhang Y."/>
        </authorList>
    </citation>
    <scope>NUCLEOTIDE SEQUENCE [LARGE SCALE GENOMIC DNA]</scope>
    <source>
        <strain evidence="2">cv. Niubang</strain>
    </source>
</reference>
<reference evidence="2" key="1">
    <citation type="journal article" date="2022" name="Mol. Ecol. Resour.">
        <title>The genomes of chicory, endive, great burdock and yacon provide insights into Asteraceae palaeo-polyploidization history and plant inulin production.</title>
        <authorList>
            <person name="Fan W."/>
            <person name="Wang S."/>
            <person name="Wang H."/>
            <person name="Wang A."/>
            <person name="Jiang F."/>
            <person name="Liu H."/>
            <person name="Zhao H."/>
            <person name="Xu D."/>
            <person name="Zhang Y."/>
        </authorList>
    </citation>
    <scope>NUCLEOTIDE SEQUENCE [LARGE SCALE GENOMIC DNA]</scope>
    <source>
        <strain evidence="2">cv. Niubang</strain>
    </source>
</reference>
<evidence type="ECO:0000313" key="1">
    <source>
        <dbReference type="EMBL" id="KAI3691845.1"/>
    </source>
</evidence>
<dbReference type="EMBL" id="CM042057">
    <property type="protein sequence ID" value="KAI3691845.1"/>
    <property type="molecule type" value="Genomic_DNA"/>
</dbReference>
<keyword evidence="2" id="KW-1185">Reference proteome</keyword>
<gene>
    <name evidence="1" type="ORF">L6452_31647</name>
</gene>
<name>A0ACB8Z3I0_ARCLA</name>
<evidence type="ECO:0000313" key="2">
    <source>
        <dbReference type="Proteomes" id="UP001055879"/>
    </source>
</evidence>
<sequence length="240" mass="27926">MDHHNFAVFTLFLLFAGSTAARFSVDPPATADLPLVHTTDDASNAVINSLPETQPSVTGDDSNIVLPTEIPRSESDVTDRELETEKARLFRVDLTPRSDFARFHAINRHFFDEPRVPVQIRSDHRRPHRHFVNPFAMPRSEISHGEEVILSVETGNVEPESFHRRAPLKRMKVKHDYGHRHHRHHHHHLHLHHGNNDGKHVFDREKVKSTVRVQHKEKKSEQHEAGFMKRIRKFLKHTFD</sequence>
<organism evidence="1 2">
    <name type="scientific">Arctium lappa</name>
    <name type="common">Greater burdock</name>
    <name type="synonym">Lappa major</name>
    <dbReference type="NCBI Taxonomy" id="4217"/>
    <lineage>
        <taxon>Eukaryota</taxon>
        <taxon>Viridiplantae</taxon>
        <taxon>Streptophyta</taxon>
        <taxon>Embryophyta</taxon>
        <taxon>Tracheophyta</taxon>
        <taxon>Spermatophyta</taxon>
        <taxon>Magnoliopsida</taxon>
        <taxon>eudicotyledons</taxon>
        <taxon>Gunneridae</taxon>
        <taxon>Pentapetalae</taxon>
        <taxon>asterids</taxon>
        <taxon>campanulids</taxon>
        <taxon>Asterales</taxon>
        <taxon>Asteraceae</taxon>
        <taxon>Carduoideae</taxon>
        <taxon>Cardueae</taxon>
        <taxon>Arctiinae</taxon>
        <taxon>Arctium</taxon>
    </lineage>
</organism>
<proteinExistence type="predicted"/>
<protein>
    <submittedName>
        <fullName evidence="1">Uncharacterized protein</fullName>
    </submittedName>
</protein>
<dbReference type="Proteomes" id="UP001055879">
    <property type="component" value="Linkage Group LG11"/>
</dbReference>